<name>A0A4P9Z3G3_9FUNG</name>
<evidence type="ECO:0000313" key="3">
    <source>
        <dbReference type="Proteomes" id="UP000278143"/>
    </source>
</evidence>
<feature type="region of interest" description="Disordered" evidence="1">
    <location>
        <begin position="166"/>
        <end position="193"/>
    </location>
</feature>
<dbReference type="EMBL" id="KZ989298">
    <property type="protein sequence ID" value="RKP26955.1"/>
    <property type="molecule type" value="Genomic_DNA"/>
</dbReference>
<keyword evidence="3" id="KW-1185">Reference proteome</keyword>
<sequence length="301" mass="33719">MTKKICSRVIARFNSNRKRSMKLCIRNKHESLRLLAAEFSHGRTHCSSSQLADWTRKLQENGETSASWMTIGWGLPGLLQLWIVRQHPPGTVDRSSESSLSSEHACDGLRCTTSNLSDDGDAGGKDDGEEAQAGMLWPAGTNQLPLDWDTADDYCESSPLTDNSDCFRPSLTSARSRRPSNADFASAPRAPPSSFPTVASFELRWRLRYNPARADRKPWQRAFPDVFDVRLDEENLLTYSAERIDQWRGSKPAHATACTVLHLSEACVHVRITTPRAKHGATIVEVTLHSRSDKNRLVSQW</sequence>
<accession>A0A4P9Z3G3</accession>
<gene>
    <name evidence="2" type="ORF">SYNPS1DRAFT_27369</name>
</gene>
<reference evidence="3" key="1">
    <citation type="journal article" date="2018" name="Nat. Microbiol.">
        <title>Leveraging single-cell genomics to expand the fungal tree of life.</title>
        <authorList>
            <person name="Ahrendt S.R."/>
            <person name="Quandt C.A."/>
            <person name="Ciobanu D."/>
            <person name="Clum A."/>
            <person name="Salamov A."/>
            <person name="Andreopoulos B."/>
            <person name="Cheng J.F."/>
            <person name="Woyke T."/>
            <person name="Pelin A."/>
            <person name="Henrissat B."/>
            <person name="Reynolds N.K."/>
            <person name="Benny G.L."/>
            <person name="Smith M.E."/>
            <person name="James T.Y."/>
            <person name="Grigoriev I.V."/>
        </authorList>
    </citation>
    <scope>NUCLEOTIDE SEQUENCE [LARGE SCALE GENOMIC DNA]</scope>
    <source>
        <strain evidence="3">Benny S71-1</strain>
    </source>
</reference>
<protein>
    <submittedName>
        <fullName evidence="2">Uncharacterized protein</fullName>
    </submittedName>
</protein>
<organism evidence="2 3">
    <name type="scientific">Syncephalis pseudoplumigaleata</name>
    <dbReference type="NCBI Taxonomy" id="1712513"/>
    <lineage>
        <taxon>Eukaryota</taxon>
        <taxon>Fungi</taxon>
        <taxon>Fungi incertae sedis</taxon>
        <taxon>Zoopagomycota</taxon>
        <taxon>Zoopagomycotina</taxon>
        <taxon>Zoopagomycetes</taxon>
        <taxon>Zoopagales</taxon>
        <taxon>Piptocephalidaceae</taxon>
        <taxon>Syncephalis</taxon>
    </lineage>
</organism>
<dbReference type="OrthoDB" id="10465825at2759"/>
<dbReference type="AlphaFoldDB" id="A0A4P9Z3G3"/>
<dbReference type="Proteomes" id="UP000278143">
    <property type="component" value="Unassembled WGS sequence"/>
</dbReference>
<proteinExistence type="predicted"/>
<evidence type="ECO:0000256" key="1">
    <source>
        <dbReference type="SAM" id="MobiDB-lite"/>
    </source>
</evidence>
<evidence type="ECO:0000313" key="2">
    <source>
        <dbReference type="EMBL" id="RKP26955.1"/>
    </source>
</evidence>